<feature type="compositionally biased region" description="Polar residues" evidence="1">
    <location>
        <begin position="107"/>
        <end position="123"/>
    </location>
</feature>
<protein>
    <submittedName>
        <fullName evidence="2">Uncharacterized protein</fullName>
    </submittedName>
</protein>
<evidence type="ECO:0000313" key="3">
    <source>
        <dbReference type="Proteomes" id="UP000011518"/>
    </source>
</evidence>
<gene>
    <name evidence="2" type="ORF">TREES_T100009904</name>
</gene>
<reference evidence="3" key="1">
    <citation type="submission" date="2012-07" db="EMBL/GenBank/DDBJ databases">
        <title>Genome of the Chinese tree shrew, a rising model animal genetically related to primates.</title>
        <authorList>
            <person name="Zhang G."/>
            <person name="Fan Y."/>
            <person name="Yao Y."/>
            <person name="Huang Z."/>
        </authorList>
    </citation>
    <scope>NUCLEOTIDE SEQUENCE [LARGE SCALE GENOMIC DNA]</scope>
</reference>
<dbReference type="EMBL" id="KB320721">
    <property type="protein sequence ID" value="ELW64669.1"/>
    <property type="molecule type" value="Genomic_DNA"/>
</dbReference>
<sequence>MDAPWTISLMGTVTSDDGILPLLLRLLRKPFSVSKPHPANSDQGLQSLALAGSRSPAPGCQLASSRQNALSKGSSAGERRDNNAQDTNGPASEGQVTFRSREYEATSGDNLDKAQTPTTSTREPGQVAPLEVSQLFSYKVGDESCSVGCLVGLKESLTLHDTQQMLSSHNI</sequence>
<dbReference type="AlphaFoldDB" id="L9KQC4"/>
<feature type="compositionally biased region" description="Polar residues" evidence="1">
    <location>
        <begin position="84"/>
        <end position="98"/>
    </location>
</feature>
<evidence type="ECO:0000256" key="1">
    <source>
        <dbReference type="SAM" id="MobiDB-lite"/>
    </source>
</evidence>
<dbReference type="InParanoid" id="L9KQC4"/>
<accession>L9KQC4</accession>
<organism evidence="2 3">
    <name type="scientific">Tupaia chinensis</name>
    <name type="common">Chinese tree shrew</name>
    <name type="synonym">Tupaia belangeri chinensis</name>
    <dbReference type="NCBI Taxonomy" id="246437"/>
    <lineage>
        <taxon>Eukaryota</taxon>
        <taxon>Metazoa</taxon>
        <taxon>Chordata</taxon>
        <taxon>Craniata</taxon>
        <taxon>Vertebrata</taxon>
        <taxon>Euteleostomi</taxon>
        <taxon>Mammalia</taxon>
        <taxon>Eutheria</taxon>
        <taxon>Euarchontoglires</taxon>
        <taxon>Scandentia</taxon>
        <taxon>Tupaiidae</taxon>
        <taxon>Tupaia</taxon>
    </lineage>
</organism>
<feature type="compositionally biased region" description="Polar residues" evidence="1">
    <location>
        <begin position="62"/>
        <end position="74"/>
    </location>
</feature>
<name>L9KQC4_TUPCH</name>
<feature type="region of interest" description="Disordered" evidence="1">
    <location>
        <begin position="33"/>
        <end position="127"/>
    </location>
</feature>
<evidence type="ECO:0000313" key="2">
    <source>
        <dbReference type="EMBL" id="ELW64669.1"/>
    </source>
</evidence>
<reference evidence="3" key="2">
    <citation type="journal article" date="2013" name="Nat. Commun.">
        <title>Genome of the Chinese tree shrew.</title>
        <authorList>
            <person name="Fan Y."/>
            <person name="Huang Z.Y."/>
            <person name="Cao C.C."/>
            <person name="Chen C.S."/>
            <person name="Chen Y.X."/>
            <person name="Fan D.D."/>
            <person name="He J."/>
            <person name="Hou H.L."/>
            <person name="Hu L."/>
            <person name="Hu X.T."/>
            <person name="Jiang X.T."/>
            <person name="Lai R."/>
            <person name="Lang Y.S."/>
            <person name="Liang B."/>
            <person name="Liao S.G."/>
            <person name="Mu D."/>
            <person name="Ma Y.Y."/>
            <person name="Niu Y.Y."/>
            <person name="Sun X.Q."/>
            <person name="Xia J.Q."/>
            <person name="Xiao J."/>
            <person name="Xiong Z.Q."/>
            <person name="Xu L."/>
            <person name="Yang L."/>
            <person name="Zhang Y."/>
            <person name="Zhao W."/>
            <person name="Zhao X.D."/>
            <person name="Zheng Y.T."/>
            <person name="Zhou J.M."/>
            <person name="Zhu Y.B."/>
            <person name="Zhang G.J."/>
            <person name="Wang J."/>
            <person name="Yao Y.G."/>
        </authorList>
    </citation>
    <scope>NUCLEOTIDE SEQUENCE [LARGE SCALE GENOMIC DNA]</scope>
</reference>
<dbReference type="Proteomes" id="UP000011518">
    <property type="component" value="Unassembled WGS sequence"/>
</dbReference>
<keyword evidence="3" id="KW-1185">Reference proteome</keyword>
<proteinExistence type="predicted"/>